<comment type="caution">
    <text evidence="2">The sequence shown here is derived from an EMBL/GenBank/DDBJ whole genome shotgun (WGS) entry which is preliminary data.</text>
</comment>
<dbReference type="EMBL" id="CAIJCS010000009">
    <property type="protein sequence ID" value="CAC9923487.1"/>
    <property type="molecule type" value="Genomic_DNA"/>
</dbReference>
<keyword evidence="1" id="KW-0472">Membrane</keyword>
<evidence type="ECO:0000256" key="1">
    <source>
        <dbReference type="SAM" id="Phobius"/>
    </source>
</evidence>
<feature type="transmembrane region" description="Helical" evidence="1">
    <location>
        <begin position="81"/>
        <end position="101"/>
    </location>
</feature>
<proteinExistence type="predicted"/>
<name>A0A6V6XYR1_9FIRM</name>
<organism evidence="2 3">
    <name type="scientific">Aedoeadaptatus nemausensis</name>
    <dbReference type="NCBI Taxonomy" id="2582829"/>
    <lineage>
        <taxon>Bacteria</taxon>
        <taxon>Bacillati</taxon>
        <taxon>Bacillota</taxon>
        <taxon>Tissierellia</taxon>
        <taxon>Tissierellales</taxon>
        <taxon>Peptoniphilaceae</taxon>
        <taxon>Aedoeadaptatus</taxon>
    </lineage>
</organism>
<keyword evidence="3" id="KW-1185">Reference proteome</keyword>
<evidence type="ECO:0000313" key="3">
    <source>
        <dbReference type="Proteomes" id="UP000586454"/>
    </source>
</evidence>
<feature type="transmembrane region" description="Helical" evidence="1">
    <location>
        <begin position="45"/>
        <end position="69"/>
    </location>
</feature>
<evidence type="ECO:0000313" key="2">
    <source>
        <dbReference type="EMBL" id="CAC9923487.1"/>
    </source>
</evidence>
<keyword evidence="1" id="KW-1133">Transmembrane helix</keyword>
<gene>
    <name evidence="2" type="ORF">PEPNEM18_00127</name>
</gene>
<dbReference type="Proteomes" id="UP000586454">
    <property type="component" value="Unassembled WGS sequence"/>
</dbReference>
<feature type="transmembrane region" description="Helical" evidence="1">
    <location>
        <begin position="12"/>
        <end position="33"/>
    </location>
</feature>
<keyword evidence="1" id="KW-0812">Transmembrane</keyword>
<accession>A0A6V6XYR1</accession>
<dbReference type="RefSeq" id="WP_180498231.1">
    <property type="nucleotide sequence ID" value="NZ_CAIJCS010000009.1"/>
</dbReference>
<reference evidence="2 3" key="1">
    <citation type="submission" date="2020-06" db="EMBL/GenBank/DDBJ databases">
        <authorList>
            <person name="Criscuolo A."/>
        </authorList>
    </citation>
    <scope>NUCLEOTIDE SEQUENCE [LARGE SCALE GENOMIC DNA]</scope>
    <source>
        <strain evidence="2">1804121828</strain>
    </source>
</reference>
<sequence length="148" mass="17085">MERKNLGKYYTFTKIAYIIWFVLSALVTASMFKDVFVGHIDARNIVFQIFFAIILLIVGYAFRYINFLLKDILQGDTFSFLYLYKIHSLVKTTMAVVFLYGCIGYEGGGVGLERIDLSPNMIMTLACLGFLLIVFDLFFVYRDMAQEK</sequence>
<feature type="transmembrane region" description="Helical" evidence="1">
    <location>
        <begin position="121"/>
        <end position="141"/>
    </location>
</feature>
<dbReference type="AlphaFoldDB" id="A0A6V6XYR1"/>
<protein>
    <submittedName>
        <fullName evidence="2">Uncharacterized protein</fullName>
    </submittedName>
</protein>